<name>A0AA88A6Q2_FICCA</name>
<evidence type="ECO:0000256" key="3">
    <source>
        <dbReference type="ARBA" id="ARBA00022527"/>
    </source>
</evidence>
<evidence type="ECO:0000256" key="1">
    <source>
        <dbReference type="ARBA" id="ARBA00010507"/>
    </source>
</evidence>
<evidence type="ECO:0000256" key="11">
    <source>
        <dbReference type="SAM" id="MobiDB-lite"/>
    </source>
</evidence>
<accession>A0AA88A6Q2</accession>
<sequence>MPHRTTYFFPRQFPDRGFDASASKQRALDDHEKKFYTATTSSSASPTASAASSVVNVATQDAFQAENDRVKPLPPPSPSSTKPQFTANTKASAVSELFTSHDFKSKKGTQHQKQKQFAAFCDWLAEKKAEARSASTARAKSIKRCSSCDEERELLLPPAEPEPEPPAPAPPTRWAVKDRSLDRSFDRQVSLPRVSSGSSYAGSLFSGISTTLDGNLLCEVKDCLSKVSSSTEATRQEEVVMEAAAEEEAAAGRERSLGQRSKESYCLQLTFAKRLTSQACLAGEPLLMQLTGLETSDAETVSYRLWVSGCLSYTDKISDGFYNILGMNPYLWVMCNDLDEAKKLPPLMSLKAIDPRETSMEVVLVDRHGDSRLKELEDKAQELYCASENTLVLVEKLGKLVAIYMGGTFPVEQGDLHMHWKLVSNRLKDFQKCIVLPIGSLSMGLCRHRAILFKKLADYIGLPCRIARGCKYCVADHRSSCLVKIEDARQSREYVVDLVGEPGNVHGPDSSINGGFLSPLPSPFQISHLKEFQQPYMDSCQIVNSNNTSGSPENLPYSDQSTAGCNIEGLKAKESGFFKEIKGATCGIVDQASLEKESSLMSLELNVNSVHHDLQSSMVSSRGGQLVCDSVKQPKLRATLSRQSVPEEVKNEPESREKFPSIHVTIPRYLNLEPSLAMDWLEISWDELRIKERVGAGSFGTVHRAEWHGSDVAVKVLNVQDFLDDQLKEFLREVAIMKRVRHPNVVLFMGAVTKRPHLSIVTEYLPRGSLYRLIHRPASGEILDRRRRLRMALDVAKGINYLHCLSPPIVHWDLKSPNLLVDKNWTVKVCDFGLSRFKSNTFISSKSVAGTPEWMAPEFLRGEPSNEKSDVYSFGVILWELVTMQQPWSGLGPAQVVGAVAFQNRRLVIPPNTSPVLASLMESCWADDPSQRPSFSSIVDSLKKLLKSPLQMMQMSGT</sequence>
<keyword evidence="6" id="KW-0418">Kinase</keyword>
<keyword evidence="5 10" id="KW-0547">Nucleotide-binding</keyword>
<dbReference type="PROSITE" id="PS50011">
    <property type="entry name" value="PROTEIN_KINASE_DOM"/>
    <property type="match status" value="1"/>
</dbReference>
<dbReference type="InterPro" id="IPR001245">
    <property type="entry name" value="Ser-Thr/Tyr_kinase_cat_dom"/>
</dbReference>
<evidence type="ECO:0000256" key="9">
    <source>
        <dbReference type="ARBA" id="ARBA00048679"/>
    </source>
</evidence>
<dbReference type="InterPro" id="IPR017441">
    <property type="entry name" value="Protein_kinase_ATP_BS"/>
</dbReference>
<keyword evidence="4" id="KW-0808">Transferase</keyword>
<dbReference type="InterPro" id="IPR008271">
    <property type="entry name" value="Ser/Thr_kinase_AS"/>
</dbReference>
<keyword evidence="7 10" id="KW-0067">ATP-binding</keyword>
<dbReference type="InterPro" id="IPR055164">
    <property type="entry name" value="EDR1/CTR1/ARMC3-like_pept-like"/>
</dbReference>
<evidence type="ECO:0000256" key="4">
    <source>
        <dbReference type="ARBA" id="ARBA00022679"/>
    </source>
</evidence>
<dbReference type="AlphaFoldDB" id="A0AA88A6Q2"/>
<dbReference type="Pfam" id="PF07714">
    <property type="entry name" value="PK_Tyr_Ser-Thr"/>
    <property type="match status" value="1"/>
</dbReference>
<dbReference type="Pfam" id="PF14381">
    <property type="entry name" value="EDR1_CTR1_ARMC3_pept"/>
    <property type="match status" value="1"/>
</dbReference>
<dbReference type="FunFam" id="3.30.200.20:FF:000060">
    <property type="entry name" value="Serine/threonine-protein kinase isoform 1"/>
    <property type="match status" value="1"/>
</dbReference>
<comment type="catalytic activity">
    <reaction evidence="9">
        <text>L-seryl-[protein] + ATP = O-phospho-L-seryl-[protein] + ADP + H(+)</text>
        <dbReference type="Rhea" id="RHEA:17989"/>
        <dbReference type="Rhea" id="RHEA-COMP:9863"/>
        <dbReference type="Rhea" id="RHEA-COMP:11604"/>
        <dbReference type="ChEBI" id="CHEBI:15378"/>
        <dbReference type="ChEBI" id="CHEBI:29999"/>
        <dbReference type="ChEBI" id="CHEBI:30616"/>
        <dbReference type="ChEBI" id="CHEBI:83421"/>
        <dbReference type="ChEBI" id="CHEBI:456216"/>
        <dbReference type="EC" id="2.7.11.1"/>
    </reaction>
</comment>
<dbReference type="FunFam" id="1.10.510.10:FF:000193">
    <property type="entry name" value="Serine/threonine-protein kinase CTR1"/>
    <property type="match status" value="1"/>
</dbReference>
<comment type="catalytic activity">
    <reaction evidence="8">
        <text>L-threonyl-[protein] + ATP = O-phospho-L-threonyl-[protein] + ADP + H(+)</text>
        <dbReference type="Rhea" id="RHEA:46608"/>
        <dbReference type="Rhea" id="RHEA-COMP:11060"/>
        <dbReference type="Rhea" id="RHEA-COMP:11605"/>
        <dbReference type="ChEBI" id="CHEBI:15378"/>
        <dbReference type="ChEBI" id="CHEBI:30013"/>
        <dbReference type="ChEBI" id="CHEBI:30616"/>
        <dbReference type="ChEBI" id="CHEBI:61977"/>
        <dbReference type="ChEBI" id="CHEBI:456216"/>
        <dbReference type="EC" id="2.7.11.1"/>
    </reaction>
</comment>
<dbReference type="Proteomes" id="UP001187192">
    <property type="component" value="Unassembled WGS sequence"/>
</dbReference>
<dbReference type="GO" id="GO:0006950">
    <property type="term" value="P:response to stress"/>
    <property type="evidence" value="ECO:0007669"/>
    <property type="project" value="UniProtKB-ARBA"/>
</dbReference>
<feature type="binding site" evidence="10">
    <location>
        <position position="715"/>
    </location>
    <ligand>
        <name>ATP</name>
        <dbReference type="ChEBI" id="CHEBI:30616"/>
    </ligand>
</feature>
<feature type="domain" description="Protein kinase" evidence="12">
    <location>
        <begin position="688"/>
        <end position="946"/>
    </location>
</feature>
<evidence type="ECO:0000256" key="2">
    <source>
        <dbReference type="ARBA" id="ARBA00012513"/>
    </source>
</evidence>
<dbReference type="GO" id="GO:0010182">
    <property type="term" value="P:sugar mediated signaling pathway"/>
    <property type="evidence" value="ECO:0007669"/>
    <property type="project" value="UniProtKB-ARBA"/>
</dbReference>
<comment type="similarity">
    <text evidence="1">Belongs to the protein kinase superfamily. TKL Ser/Thr protein kinase family. RAF subfamily.</text>
</comment>
<dbReference type="Gene3D" id="1.10.510.10">
    <property type="entry name" value="Transferase(Phosphotransferase) domain 1"/>
    <property type="match status" value="1"/>
</dbReference>
<dbReference type="EMBL" id="BTGU01000010">
    <property type="protein sequence ID" value="GMN40168.1"/>
    <property type="molecule type" value="Genomic_DNA"/>
</dbReference>
<evidence type="ECO:0000313" key="14">
    <source>
        <dbReference type="Proteomes" id="UP001187192"/>
    </source>
</evidence>
<evidence type="ECO:0000313" key="13">
    <source>
        <dbReference type="EMBL" id="GMN40168.1"/>
    </source>
</evidence>
<evidence type="ECO:0000256" key="7">
    <source>
        <dbReference type="ARBA" id="ARBA00022840"/>
    </source>
</evidence>
<reference evidence="13" key="1">
    <citation type="submission" date="2023-07" db="EMBL/GenBank/DDBJ databases">
        <title>draft genome sequence of fig (Ficus carica).</title>
        <authorList>
            <person name="Takahashi T."/>
            <person name="Nishimura K."/>
        </authorList>
    </citation>
    <scope>NUCLEOTIDE SEQUENCE</scope>
</reference>
<evidence type="ECO:0000256" key="10">
    <source>
        <dbReference type="PROSITE-ProRule" id="PRU10141"/>
    </source>
</evidence>
<dbReference type="SUPFAM" id="SSF56112">
    <property type="entry name" value="Protein kinase-like (PK-like)"/>
    <property type="match status" value="1"/>
</dbReference>
<dbReference type="InterPro" id="IPR000719">
    <property type="entry name" value="Prot_kinase_dom"/>
</dbReference>
<organism evidence="13 14">
    <name type="scientific">Ficus carica</name>
    <name type="common">Common fig</name>
    <dbReference type="NCBI Taxonomy" id="3494"/>
    <lineage>
        <taxon>Eukaryota</taxon>
        <taxon>Viridiplantae</taxon>
        <taxon>Streptophyta</taxon>
        <taxon>Embryophyta</taxon>
        <taxon>Tracheophyta</taxon>
        <taxon>Spermatophyta</taxon>
        <taxon>Magnoliopsida</taxon>
        <taxon>eudicotyledons</taxon>
        <taxon>Gunneridae</taxon>
        <taxon>Pentapetalae</taxon>
        <taxon>rosids</taxon>
        <taxon>fabids</taxon>
        <taxon>Rosales</taxon>
        <taxon>Moraceae</taxon>
        <taxon>Ficeae</taxon>
        <taxon>Ficus</taxon>
    </lineage>
</organism>
<dbReference type="SMART" id="SM00220">
    <property type="entry name" value="S_TKc"/>
    <property type="match status" value="1"/>
</dbReference>
<dbReference type="PROSITE" id="PS00107">
    <property type="entry name" value="PROTEIN_KINASE_ATP"/>
    <property type="match status" value="1"/>
</dbReference>
<evidence type="ECO:0000256" key="5">
    <source>
        <dbReference type="ARBA" id="ARBA00022741"/>
    </source>
</evidence>
<dbReference type="GO" id="GO:0005524">
    <property type="term" value="F:ATP binding"/>
    <property type="evidence" value="ECO:0007669"/>
    <property type="project" value="UniProtKB-UniRule"/>
</dbReference>
<feature type="region of interest" description="Disordered" evidence="11">
    <location>
        <begin position="65"/>
        <end position="90"/>
    </location>
</feature>
<evidence type="ECO:0000259" key="12">
    <source>
        <dbReference type="PROSITE" id="PS50011"/>
    </source>
</evidence>
<dbReference type="CDD" id="cd13999">
    <property type="entry name" value="STKc_MAP3K-like"/>
    <property type="match status" value="1"/>
</dbReference>
<evidence type="ECO:0000256" key="6">
    <source>
        <dbReference type="ARBA" id="ARBA00022777"/>
    </source>
</evidence>
<dbReference type="GO" id="GO:0004674">
    <property type="term" value="F:protein serine/threonine kinase activity"/>
    <property type="evidence" value="ECO:0007669"/>
    <property type="project" value="UniProtKB-KW"/>
</dbReference>
<evidence type="ECO:0000256" key="8">
    <source>
        <dbReference type="ARBA" id="ARBA00047899"/>
    </source>
</evidence>
<keyword evidence="3" id="KW-0723">Serine/threonine-protein kinase</keyword>
<feature type="compositionally biased region" description="Polar residues" evidence="11">
    <location>
        <begin position="81"/>
        <end position="90"/>
    </location>
</feature>
<dbReference type="PANTHER" id="PTHR44329">
    <property type="entry name" value="SERINE/THREONINE-PROTEIN KINASE TNNI3K-RELATED"/>
    <property type="match status" value="1"/>
</dbReference>
<dbReference type="EC" id="2.7.11.1" evidence="2"/>
<gene>
    <name evidence="13" type="ORF">TIFTF001_009397</name>
</gene>
<dbReference type="PROSITE" id="PS00108">
    <property type="entry name" value="PROTEIN_KINASE_ST"/>
    <property type="match status" value="1"/>
</dbReference>
<dbReference type="InterPro" id="IPR051681">
    <property type="entry name" value="Ser/Thr_Kinases-Pseudokinases"/>
</dbReference>
<dbReference type="InterPro" id="IPR011009">
    <property type="entry name" value="Kinase-like_dom_sf"/>
</dbReference>
<dbReference type="Gene3D" id="3.30.200.20">
    <property type="entry name" value="Phosphorylase Kinase, domain 1"/>
    <property type="match status" value="1"/>
</dbReference>
<comment type="caution">
    <text evidence="13">The sequence shown here is derived from an EMBL/GenBank/DDBJ whole genome shotgun (WGS) entry which is preliminary data.</text>
</comment>
<dbReference type="PRINTS" id="PR00109">
    <property type="entry name" value="TYRKINASE"/>
</dbReference>
<proteinExistence type="inferred from homology"/>
<protein>
    <recommendedName>
        <fullName evidence="2">non-specific serine/threonine protein kinase</fullName>
        <ecNumber evidence="2">2.7.11.1</ecNumber>
    </recommendedName>
</protein>
<keyword evidence="14" id="KW-1185">Reference proteome</keyword>
<dbReference type="PANTHER" id="PTHR44329:SF96">
    <property type="entry name" value="OS04G0610900 PROTEIN"/>
    <property type="match status" value="1"/>
</dbReference>